<proteinExistence type="predicted"/>
<dbReference type="Gene3D" id="1.25.40.10">
    <property type="entry name" value="Tetratricopeptide repeat domain"/>
    <property type="match status" value="1"/>
</dbReference>
<sequence>MNATILPDNSHVQSEDQLLERAAALARSGHIGRAAHMLRERLILDPYDLSLRSTLAGIYRDGGHADQAARYMLGFGEYDPQATEAYLRWLAATGANEEQLRHLSVIPDEIPIPAEALIRQKQIRTAEIVSDPWEVMGWVCGGLFAVCAVVTVFVVYLVVIFGGAFARTVAIAGGGATAVAATLASAGVGVSCWRNGSRRAALVFGAISLVALAISITAFAALST</sequence>
<dbReference type="EMBL" id="VYRZ01000003">
    <property type="protein sequence ID" value="KAA9085315.1"/>
    <property type="molecule type" value="Genomic_DNA"/>
</dbReference>
<keyword evidence="1" id="KW-0472">Membrane</keyword>
<evidence type="ECO:0008006" key="4">
    <source>
        <dbReference type="Google" id="ProtNLM"/>
    </source>
</evidence>
<feature type="transmembrane region" description="Helical" evidence="1">
    <location>
        <begin position="171"/>
        <end position="193"/>
    </location>
</feature>
<organism evidence="2 3">
    <name type="scientific">Microbacterium radiodurans</name>
    <dbReference type="NCBI Taxonomy" id="661398"/>
    <lineage>
        <taxon>Bacteria</taxon>
        <taxon>Bacillati</taxon>
        <taxon>Actinomycetota</taxon>
        <taxon>Actinomycetes</taxon>
        <taxon>Micrococcales</taxon>
        <taxon>Microbacteriaceae</taxon>
        <taxon>Microbacterium</taxon>
    </lineage>
</organism>
<dbReference type="OrthoDB" id="5123861at2"/>
<feature type="transmembrane region" description="Helical" evidence="1">
    <location>
        <begin position="143"/>
        <end position="165"/>
    </location>
</feature>
<name>A0A5J5IQY2_9MICO</name>
<keyword evidence="1" id="KW-0812">Transmembrane</keyword>
<dbReference type="SUPFAM" id="SSF48452">
    <property type="entry name" value="TPR-like"/>
    <property type="match status" value="1"/>
</dbReference>
<dbReference type="InterPro" id="IPR011990">
    <property type="entry name" value="TPR-like_helical_dom_sf"/>
</dbReference>
<protein>
    <recommendedName>
        <fullName evidence="4">Tetratricopeptide repeat protein</fullName>
    </recommendedName>
</protein>
<reference evidence="3" key="1">
    <citation type="submission" date="2019-09" db="EMBL/GenBank/DDBJ databases">
        <title>Mumia zhuanghuii sp. nov. isolated from the intestinal contents of plateau pika (Ochotona curzoniae) in the Qinghai-Tibet plateau of China.</title>
        <authorList>
            <person name="Tian Z."/>
        </authorList>
    </citation>
    <scope>NUCLEOTIDE SEQUENCE [LARGE SCALE GENOMIC DNA]</scope>
    <source>
        <strain evidence="3">DSM 25564</strain>
    </source>
</reference>
<accession>A0A5J5IQY2</accession>
<dbReference type="Proteomes" id="UP000327039">
    <property type="component" value="Unassembled WGS sequence"/>
</dbReference>
<evidence type="ECO:0000313" key="3">
    <source>
        <dbReference type="Proteomes" id="UP000327039"/>
    </source>
</evidence>
<gene>
    <name evidence="2" type="ORF">F6B42_12650</name>
</gene>
<keyword evidence="3" id="KW-1185">Reference proteome</keyword>
<keyword evidence="1" id="KW-1133">Transmembrane helix</keyword>
<dbReference type="AlphaFoldDB" id="A0A5J5IQY2"/>
<evidence type="ECO:0000313" key="2">
    <source>
        <dbReference type="EMBL" id="KAA9085315.1"/>
    </source>
</evidence>
<feature type="transmembrane region" description="Helical" evidence="1">
    <location>
        <begin position="200"/>
        <end position="222"/>
    </location>
</feature>
<evidence type="ECO:0000256" key="1">
    <source>
        <dbReference type="SAM" id="Phobius"/>
    </source>
</evidence>
<comment type="caution">
    <text evidence="2">The sequence shown here is derived from an EMBL/GenBank/DDBJ whole genome shotgun (WGS) entry which is preliminary data.</text>
</comment>